<evidence type="ECO:0000313" key="14">
    <source>
        <dbReference type="Proteomes" id="UP000625711"/>
    </source>
</evidence>
<keyword evidence="6" id="KW-0805">Transcription regulation</keyword>
<feature type="domain" description="C2H2-type" evidence="12">
    <location>
        <begin position="370"/>
        <end position="397"/>
    </location>
</feature>
<feature type="domain" description="C2H2-type" evidence="12">
    <location>
        <begin position="754"/>
        <end position="781"/>
    </location>
</feature>
<dbReference type="FunFam" id="3.30.160.60:FF:000557">
    <property type="entry name" value="zinc finger and SCAN domain-containing protein 29"/>
    <property type="match status" value="1"/>
</dbReference>
<feature type="domain" description="C2H2-type" evidence="12">
    <location>
        <begin position="426"/>
        <end position="453"/>
    </location>
</feature>
<organism evidence="13 14">
    <name type="scientific">Rhynchophorus ferrugineus</name>
    <name type="common">Red palm weevil</name>
    <name type="synonym">Curculio ferrugineus</name>
    <dbReference type="NCBI Taxonomy" id="354439"/>
    <lineage>
        <taxon>Eukaryota</taxon>
        <taxon>Metazoa</taxon>
        <taxon>Ecdysozoa</taxon>
        <taxon>Arthropoda</taxon>
        <taxon>Hexapoda</taxon>
        <taxon>Insecta</taxon>
        <taxon>Pterygota</taxon>
        <taxon>Neoptera</taxon>
        <taxon>Endopterygota</taxon>
        <taxon>Coleoptera</taxon>
        <taxon>Polyphaga</taxon>
        <taxon>Cucujiformia</taxon>
        <taxon>Curculionidae</taxon>
        <taxon>Dryophthorinae</taxon>
        <taxon>Rhynchophorus</taxon>
    </lineage>
</organism>
<feature type="domain" description="C2H2-type" evidence="12">
    <location>
        <begin position="723"/>
        <end position="746"/>
    </location>
</feature>
<evidence type="ECO:0000256" key="8">
    <source>
        <dbReference type="ARBA" id="ARBA00023163"/>
    </source>
</evidence>
<dbReference type="GO" id="GO:0000981">
    <property type="term" value="F:DNA-binding transcription factor activity, RNA polymerase II-specific"/>
    <property type="evidence" value="ECO:0007669"/>
    <property type="project" value="TreeGrafter"/>
</dbReference>
<feature type="domain" description="C2H2-type" evidence="12">
    <location>
        <begin position="398"/>
        <end position="425"/>
    </location>
</feature>
<sequence>MDVAKSCPMAFFTPIVEIAEPIGGIQTETKDPTPNNEPRSESDQMEIKHEPPETKNDNTDIIPSGEAPSPDAADMKSEDEDEKNSEPKHQTKDNVTINNKRKRGRPKKNEVSPVKSTESNNKSPKRKQRVPKKNYKETDDVSYEEETLICMDHLDDDKVIKCPICKDDKEWTLTEIRQHYKTEHPKKRLRTSRFFGDTHPCDVCGKEFKSNGSLKDHMETHNNYFYCDICNHSTKKILDHIVHLKIHTGHPGYFKCLMCEFNTMEINKINDHVTHHEDLLKYWCDSCKKSFQILQHFQEHDNYHTGLKPFDCQYCGKCFLYSRYLHAHKMIMHKEEVNCPNTYECVICNKVYQHRNSLKLHMNSHTGNFAICDVCGKTLSSKEKLKFHLRIHTGYKPYSCQYCGKCFTKKPILVEHVRVHTGEKPYVCDYCTKAFSQRSSLVIHMRGHTGEKPYPCQFCFKAFVAKAMLNIHLKTCKGFFHIAKTELTDILTGILPDGEEIFIHFVDEEEPNNIDIANDELIEEEEEILKLMYDDEDTNACEQETTTSKPDRKLQCNICGRSFKYLMRHLQCHGPHNCTECLINFETKEEYDDHMRQHVPNAEPFRCEECNVSYLTPTDIALHNFEHTQKYSCPLCDFTAKGRSKVTLINHIKRHEGKFGATCEICGQGFITEHFLKSHREIHEAIPKYECEFCNKKFTVHRYMYVHKTLNHKKEMFGIEEAFQCEVCGKRFTFEKSLKRHLSCIHKIGEDRTVECPICHKIIANNHNLKKHMRLHTGEKQFCCDICGRAFADKKYLTAHRNVHEKEKLRKVQAAGNQTFLENDEIEYLQLRNSQDSPPVDQTDDRIFFDEIYLNFT</sequence>
<comment type="caution">
    <text evidence="13">The sequence shown here is derived from an EMBL/GenBank/DDBJ whole genome shotgun (WGS) entry which is preliminary data.</text>
</comment>
<comment type="subcellular location">
    <subcellularLocation>
        <location evidence="1">Nucleus</location>
    </subcellularLocation>
</comment>
<feature type="compositionally biased region" description="Basic and acidic residues" evidence="11">
    <location>
        <begin position="38"/>
        <end position="58"/>
    </location>
</feature>
<dbReference type="PANTHER" id="PTHR24394:SF29">
    <property type="entry name" value="MYONEURIN"/>
    <property type="match status" value="1"/>
</dbReference>
<dbReference type="EMBL" id="JAACXV010000039">
    <property type="protein sequence ID" value="KAF7286027.1"/>
    <property type="molecule type" value="Genomic_DNA"/>
</dbReference>
<evidence type="ECO:0000256" key="9">
    <source>
        <dbReference type="ARBA" id="ARBA00023242"/>
    </source>
</evidence>
<keyword evidence="2" id="KW-0479">Metal-binding</keyword>
<dbReference type="GO" id="GO:0003677">
    <property type="term" value="F:DNA binding"/>
    <property type="evidence" value="ECO:0007669"/>
    <property type="project" value="UniProtKB-KW"/>
</dbReference>
<dbReference type="PROSITE" id="PS00028">
    <property type="entry name" value="ZINC_FINGER_C2H2_1"/>
    <property type="match status" value="14"/>
</dbReference>
<evidence type="ECO:0000259" key="12">
    <source>
        <dbReference type="PROSITE" id="PS50157"/>
    </source>
</evidence>
<feature type="domain" description="C2H2-type" evidence="12">
    <location>
        <begin position="282"/>
        <end position="309"/>
    </location>
</feature>
<feature type="domain" description="C2H2-type" evidence="12">
    <location>
        <begin position="782"/>
        <end position="809"/>
    </location>
</feature>
<dbReference type="Gene3D" id="3.30.160.60">
    <property type="entry name" value="Classic Zinc Finger"/>
    <property type="match status" value="13"/>
</dbReference>
<dbReference type="PROSITE" id="PS50157">
    <property type="entry name" value="ZINC_FINGER_C2H2_2"/>
    <property type="match status" value="15"/>
</dbReference>
<keyword evidence="3" id="KW-0677">Repeat</keyword>
<dbReference type="InterPro" id="IPR036236">
    <property type="entry name" value="Znf_C2H2_sf"/>
</dbReference>
<feature type="domain" description="C2H2-type" evidence="12">
    <location>
        <begin position="199"/>
        <end position="223"/>
    </location>
</feature>
<dbReference type="SMART" id="SM00355">
    <property type="entry name" value="ZnF_C2H2"/>
    <property type="match status" value="20"/>
</dbReference>
<dbReference type="Pfam" id="PF00096">
    <property type="entry name" value="zf-C2H2"/>
    <property type="match status" value="5"/>
</dbReference>
<keyword evidence="5" id="KW-0862">Zinc</keyword>
<evidence type="ECO:0000256" key="11">
    <source>
        <dbReference type="SAM" id="MobiDB-lite"/>
    </source>
</evidence>
<feature type="domain" description="C2H2-type" evidence="12">
    <location>
        <begin position="343"/>
        <end position="370"/>
    </location>
</feature>
<evidence type="ECO:0000313" key="13">
    <source>
        <dbReference type="EMBL" id="KAF7286027.1"/>
    </source>
</evidence>
<feature type="domain" description="C2H2-type" evidence="12">
    <location>
        <begin position="454"/>
        <end position="486"/>
    </location>
</feature>
<dbReference type="GO" id="GO:0005634">
    <property type="term" value="C:nucleus"/>
    <property type="evidence" value="ECO:0007669"/>
    <property type="project" value="UniProtKB-SubCell"/>
</dbReference>
<dbReference type="AlphaFoldDB" id="A0A834IVS6"/>
<dbReference type="FunFam" id="3.30.160.60:FF:000965">
    <property type="entry name" value="Neurotrophin receptor-interacting factor homolog"/>
    <property type="match status" value="1"/>
</dbReference>
<evidence type="ECO:0000256" key="5">
    <source>
        <dbReference type="ARBA" id="ARBA00022833"/>
    </source>
</evidence>
<evidence type="ECO:0000256" key="1">
    <source>
        <dbReference type="ARBA" id="ARBA00004123"/>
    </source>
</evidence>
<evidence type="ECO:0000256" key="2">
    <source>
        <dbReference type="ARBA" id="ARBA00022723"/>
    </source>
</evidence>
<proteinExistence type="predicted"/>
<feature type="compositionally biased region" description="Basic residues" evidence="11">
    <location>
        <begin position="123"/>
        <end position="133"/>
    </location>
</feature>
<evidence type="ECO:0000256" key="6">
    <source>
        <dbReference type="ARBA" id="ARBA00023015"/>
    </source>
</evidence>
<reference evidence="13" key="1">
    <citation type="submission" date="2020-08" db="EMBL/GenBank/DDBJ databases">
        <title>Genome sequencing and assembly of the red palm weevil Rhynchophorus ferrugineus.</title>
        <authorList>
            <person name="Dias G.B."/>
            <person name="Bergman C.M."/>
            <person name="Manee M."/>
        </authorList>
    </citation>
    <scope>NUCLEOTIDE SEQUENCE</scope>
    <source>
        <strain evidence="13">AA-2017</strain>
        <tissue evidence="13">Whole larva</tissue>
    </source>
</reference>
<evidence type="ECO:0000256" key="10">
    <source>
        <dbReference type="PROSITE-ProRule" id="PRU00042"/>
    </source>
</evidence>
<evidence type="ECO:0000256" key="4">
    <source>
        <dbReference type="ARBA" id="ARBA00022771"/>
    </source>
</evidence>
<keyword evidence="14" id="KW-1185">Reference proteome</keyword>
<feature type="region of interest" description="Disordered" evidence="11">
    <location>
        <begin position="17"/>
        <end position="138"/>
    </location>
</feature>
<dbReference type="SUPFAM" id="SSF57667">
    <property type="entry name" value="beta-beta-alpha zinc fingers"/>
    <property type="match status" value="10"/>
</dbReference>
<keyword evidence="4 10" id="KW-0863">Zinc-finger</keyword>
<dbReference type="Proteomes" id="UP000625711">
    <property type="component" value="Unassembled WGS sequence"/>
</dbReference>
<feature type="domain" description="C2H2-type" evidence="12">
    <location>
        <begin position="605"/>
        <end position="632"/>
    </location>
</feature>
<feature type="domain" description="C2H2-type" evidence="12">
    <location>
        <begin position="661"/>
        <end position="683"/>
    </location>
</feature>
<accession>A0A834IVS6</accession>
<dbReference type="Pfam" id="PF12874">
    <property type="entry name" value="zf-met"/>
    <property type="match status" value="2"/>
</dbReference>
<protein>
    <recommendedName>
        <fullName evidence="12">C2H2-type domain-containing protein</fullName>
    </recommendedName>
</protein>
<dbReference type="FunFam" id="3.30.160.60:FF:000446">
    <property type="entry name" value="Zinc finger protein"/>
    <property type="match status" value="1"/>
</dbReference>
<dbReference type="InterPro" id="IPR013087">
    <property type="entry name" value="Znf_C2H2_type"/>
</dbReference>
<dbReference type="FunFam" id="3.30.160.60:FF:001443">
    <property type="entry name" value="Zinc finger protein 668"/>
    <property type="match status" value="1"/>
</dbReference>
<dbReference type="PANTHER" id="PTHR24394">
    <property type="entry name" value="ZINC FINGER PROTEIN"/>
    <property type="match status" value="1"/>
</dbReference>
<dbReference type="GO" id="GO:0030674">
    <property type="term" value="F:protein-macromolecule adaptor activity"/>
    <property type="evidence" value="ECO:0007669"/>
    <property type="project" value="UniProtKB-ARBA"/>
</dbReference>
<name>A0A834IVS6_RHYFE</name>
<dbReference type="GO" id="GO:0008270">
    <property type="term" value="F:zinc ion binding"/>
    <property type="evidence" value="ECO:0007669"/>
    <property type="project" value="UniProtKB-KW"/>
</dbReference>
<keyword evidence="9" id="KW-0539">Nucleus</keyword>
<feature type="domain" description="C2H2-type" evidence="12">
    <location>
        <begin position="310"/>
        <end position="338"/>
    </location>
</feature>
<dbReference type="OrthoDB" id="3437960at2759"/>
<keyword evidence="8" id="KW-0804">Transcription</keyword>
<dbReference type="FunFam" id="3.30.160.60:FF:000688">
    <property type="entry name" value="zinc finger protein 197 isoform X1"/>
    <property type="match status" value="1"/>
</dbReference>
<feature type="domain" description="C2H2-type" evidence="12">
    <location>
        <begin position="689"/>
        <end position="717"/>
    </location>
</feature>
<evidence type="ECO:0000256" key="3">
    <source>
        <dbReference type="ARBA" id="ARBA00022737"/>
    </source>
</evidence>
<evidence type="ECO:0000256" key="7">
    <source>
        <dbReference type="ARBA" id="ARBA00023125"/>
    </source>
</evidence>
<feature type="domain" description="C2H2-type" evidence="12">
    <location>
        <begin position="576"/>
        <end position="603"/>
    </location>
</feature>
<dbReference type="FunFam" id="3.30.160.60:FF:000100">
    <property type="entry name" value="Zinc finger 45-like"/>
    <property type="match status" value="2"/>
</dbReference>
<gene>
    <name evidence="13" type="ORF">GWI33_008330</name>
</gene>
<keyword evidence="7" id="KW-0238">DNA-binding</keyword>